<dbReference type="Pfam" id="PF13424">
    <property type="entry name" value="TPR_12"/>
    <property type="match status" value="1"/>
</dbReference>
<sequence length="776" mass="84366">MISYAHEAGEGPAWAEQALSVADLLDDHGFATEIDQRHAHESIDWAVYGPARCTDSDFVVCMASPEYVTAWTTEQLGTDSGQGNFGAREETRAIIDRKKRTGNGFLVWAVLDGRTQGDMPPAERSVNWVAVPAVTAPGVSGLLARLRGRPLDSIGQPARVVADPPPSSAHIVGPLPPRFPYFTGRRDLLRKLAESSQRQGTTVVRDSLAGGGGVGKTELAVEHAYELLEHQLVDWVGFVVADQTPRLITDLTKVAERLGVPPLQDDEPAEWFFARIREALEGGRGGSFLLIVDNAEPEVPLADLLPRQGNGQLVITTRDRQLGETLAAEPLVVDVFDPQTALELLRRRVPDLSIDDQKLATLAERVGFLPIAVDLVGYQLANGYGPAEVLAGLPEFNAARRDVTIGALWQNTLPRLNLPAQRLLELFSVLAPDRIPVGHLDSVEFDPPMDSPRHALATLQRWGLIERIPTGSGPTVSIHRVLQDVVRRGTAELAGGYTDAASLLRSALPADVTHPDGWPSAAVLDPHVRVLLEGVDQAESPSVELAMAVRLLADRVATARQYGGDNRSAVPLFEVVERFAHKFLGVDHPSTLTARANLAGSYRQAGRTNDAITIEERVVEDSERLIGVDHPSTLTARANLAASYRQAGRTNDAITILERVVEDRERLIGVDHPDTLTARANLAASYRQAGRTNDAITIEERVVEDSERLIGVDHPDTLTARANLAASYRQAGRTNDAITLLQEVVDRQDGVIGPDHPDAVAHREALVGWRREADER</sequence>
<dbReference type="EMBL" id="CANL01000027">
    <property type="protein sequence ID" value="CCM64079.1"/>
    <property type="molecule type" value="Genomic_DNA"/>
</dbReference>
<evidence type="ECO:0000313" key="3">
    <source>
        <dbReference type="Proteomes" id="UP000018291"/>
    </source>
</evidence>
<dbReference type="Proteomes" id="UP000018291">
    <property type="component" value="Unassembled WGS sequence"/>
</dbReference>
<dbReference type="OrthoDB" id="3884841at2"/>
<proteinExistence type="predicted"/>
<dbReference type="STRING" id="1229780.BN381_330064"/>
<comment type="caution">
    <text evidence="2">The sequence shown here is derived from an EMBL/GenBank/DDBJ whole genome shotgun (WGS) entry which is preliminary data.</text>
</comment>
<name>R4YZI8_9ACTN</name>
<dbReference type="RefSeq" id="WP_012227628.1">
    <property type="nucleotide sequence ID" value="NZ_HG422565.1"/>
</dbReference>
<dbReference type="SUPFAM" id="SSF48452">
    <property type="entry name" value="TPR-like"/>
    <property type="match status" value="2"/>
</dbReference>
<dbReference type="InterPro" id="IPR027417">
    <property type="entry name" value="P-loop_NTPase"/>
</dbReference>
<evidence type="ECO:0000313" key="2">
    <source>
        <dbReference type="EMBL" id="CCM64079.1"/>
    </source>
</evidence>
<protein>
    <recommendedName>
        <fullName evidence="1">NB-ARC domain-containing protein</fullName>
    </recommendedName>
</protein>
<dbReference type="Pfam" id="PF13374">
    <property type="entry name" value="TPR_10"/>
    <property type="match status" value="2"/>
</dbReference>
<dbReference type="AlphaFoldDB" id="R4YZI8"/>
<feature type="domain" description="NB-ARC" evidence="1">
    <location>
        <begin position="189"/>
        <end position="349"/>
    </location>
</feature>
<dbReference type="InterPro" id="IPR011990">
    <property type="entry name" value="TPR-like_helical_dom_sf"/>
</dbReference>
<evidence type="ECO:0000259" key="1">
    <source>
        <dbReference type="Pfam" id="PF00931"/>
    </source>
</evidence>
<gene>
    <name evidence="2" type="ORF">BN381_330064</name>
</gene>
<accession>R4YZI8</accession>
<dbReference type="PANTHER" id="PTHR46082:SF11">
    <property type="entry name" value="AAA+ ATPASE DOMAIN-CONTAINING PROTEIN-RELATED"/>
    <property type="match status" value="1"/>
</dbReference>
<dbReference type="eggNOG" id="COG0457">
    <property type="taxonomic scope" value="Bacteria"/>
</dbReference>
<reference evidence="2 3" key="1">
    <citation type="journal article" date="2013" name="ISME J.">
        <title>Metabolic model for the filamentous 'Candidatus Microthrix parvicella' based on genomic and metagenomic analyses.</title>
        <authorList>
            <person name="Jon McIlroy S."/>
            <person name="Kristiansen R."/>
            <person name="Albertsen M."/>
            <person name="Michael Karst S."/>
            <person name="Rossetti S."/>
            <person name="Lund Nielsen J."/>
            <person name="Tandoi V."/>
            <person name="James Seviour R."/>
            <person name="Nielsen P.H."/>
        </authorList>
    </citation>
    <scope>NUCLEOTIDE SEQUENCE [LARGE SCALE GENOMIC DNA]</scope>
    <source>
        <strain evidence="2 3">RN1</strain>
    </source>
</reference>
<dbReference type="Pfam" id="PF00931">
    <property type="entry name" value="NB-ARC"/>
    <property type="match status" value="1"/>
</dbReference>
<dbReference type="HOGENOM" id="CLU_000288_125_8_11"/>
<dbReference type="SUPFAM" id="SSF52540">
    <property type="entry name" value="P-loop containing nucleoside triphosphate hydrolases"/>
    <property type="match status" value="1"/>
</dbReference>
<dbReference type="InterPro" id="IPR053137">
    <property type="entry name" value="NLR-like"/>
</dbReference>
<organism evidence="2 3">
    <name type="scientific">Candidatus Neomicrothrix parvicella RN1</name>
    <dbReference type="NCBI Taxonomy" id="1229780"/>
    <lineage>
        <taxon>Bacteria</taxon>
        <taxon>Bacillati</taxon>
        <taxon>Actinomycetota</taxon>
        <taxon>Acidimicrobiia</taxon>
        <taxon>Acidimicrobiales</taxon>
        <taxon>Microthrixaceae</taxon>
        <taxon>Candidatus Neomicrothrix</taxon>
    </lineage>
</organism>
<dbReference type="InterPro" id="IPR002182">
    <property type="entry name" value="NB-ARC"/>
</dbReference>
<dbReference type="Gene3D" id="3.40.50.300">
    <property type="entry name" value="P-loop containing nucleotide triphosphate hydrolases"/>
    <property type="match status" value="1"/>
</dbReference>
<dbReference type="PANTHER" id="PTHR46082">
    <property type="entry name" value="ATP/GTP-BINDING PROTEIN-RELATED"/>
    <property type="match status" value="1"/>
</dbReference>
<dbReference type="GO" id="GO:0043531">
    <property type="term" value="F:ADP binding"/>
    <property type="evidence" value="ECO:0007669"/>
    <property type="project" value="InterPro"/>
</dbReference>
<keyword evidence="3" id="KW-1185">Reference proteome</keyword>
<dbReference type="Gene3D" id="1.25.40.10">
    <property type="entry name" value="Tetratricopeptide repeat domain"/>
    <property type="match status" value="1"/>
</dbReference>